<keyword evidence="4" id="KW-1185">Reference proteome</keyword>
<dbReference type="Pfam" id="PF21818">
    <property type="entry name" value="DUF6884"/>
    <property type="match status" value="1"/>
</dbReference>
<evidence type="ECO:0000259" key="1">
    <source>
        <dbReference type="Pfam" id="PF20815"/>
    </source>
</evidence>
<evidence type="ECO:0000313" key="3">
    <source>
        <dbReference type="EMBL" id="SFP54187.1"/>
    </source>
</evidence>
<protein>
    <submittedName>
        <fullName evidence="3">Uncharacterized protein</fullName>
    </submittedName>
</protein>
<dbReference type="AlphaFoldDB" id="A0A1I5R773"/>
<feature type="domain" description="GIY-YIG catalytic" evidence="1">
    <location>
        <begin position="295"/>
        <end position="411"/>
    </location>
</feature>
<organism evidence="3 4">
    <name type="scientific">Geodermatophilus dictyosporus</name>
    <dbReference type="NCBI Taxonomy" id="1523247"/>
    <lineage>
        <taxon>Bacteria</taxon>
        <taxon>Bacillati</taxon>
        <taxon>Actinomycetota</taxon>
        <taxon>Actinomycetes</taxon>
        <taxon>Geodermatophilales</taxon>
        <taxon>Geodermatophilaceae</taxon>
        <taxon>Geodermatophilus</taxon>
    </lineage>
</organism>
<dbReference type="STRING" id="1523247.SAMN05660464_3512"/>
<dbReference type="InterPro" id="IPR049311">
    <property type="entry name" value="GIY_YIG_cat"/>
</dbReference>
<dbReference type="OrthoDB" id="2866199at2"/>
<dbReference type="Proteomes" id="UP000198857">
    <property type="component" value="Unassembled WGS sequence"/>
</dbReference>
<dbReference type="RefSeq" id="WP_091111798.1">
    <property type="nucleotide sequence ID" value="NZ_FOWQ01000005.1"/>
</dbReference>
<sequence>MDFELDGAQRALDADAVRAVLHGRSPEEVRTHWVEIEDARWPPKQVLALATGLHRRTFTSHRALGLLARLGFATSDWPGRVRPERRVVPHHRASPVRTPAPDILLVGCSGSKATSARPARELFTGAAFRKARDRAETLGLPWYVLSAEHGLLVPDEIVAPYDVYLPDQPSARRSAWGAEVVFQLARQHELRGTVIEAHAGRSYCDPLIDPLADAGAVLLQPLAGLRQGERLAWYGRTPASVLPDVAAVLDAANAVAPADLLAAGRAAADDPGLYTWWVDATGAAELSSGLGHVVAPGLVYAGRAGGVRASGARSTNTLWGRIATMHLRGRRQFSTIRLTLSACLSPEGGPTIPESELTTWMHSHLRVATLPLAAEDVTAGEARLLELADPPLNLRDVARTDLRRSLSRRRSALPAG</sequence>
<reference evidence="4" key="1">
    <citation type="submission" date="2016-10" db="EMBL/GenBank/DDBJ databases">
        <authorList>
            <person name="Varghese N."/>
            <person name="Submissions S."/>
        </authorList>
    </citation>
    <scope>NUCLEOTIDE SEQUENCE [LARGE SCALE GENOMIC DNA]</scope>
    <source>
        <strain evidence="4">DSM 44208</strain>
    </source>
</reference>
<name>A0A1I5R773_9ACTN</name>
<feature type="domain" description="DUF6884" evidence="2">
    <location>
        <begin position="103"/>
        <end position="235"/>
    </location>
</feature>
<evidence type="ECO:0000259" key="2">
    <source>
        <dbReference type="Pfam" id="PF21818"/>
    </source>
</evidence>
<accession>A0A1I5R773</accession>
<dbReference type="Pfam" id="PF20815">
    <property type="entry name" value="GIY_YIG_2"/>
    <property type="match status" value="1"/>
</dbReference>
<gene>
    <name evidence="3" type="ORF">SAMN05660464_3512</name>
</gene>
<dbReference type="InterPro" id="IPR049251">
    <property type="entry name" value="DUF6884"/>
</dbReference>
<evidence type="ECO:0000313" key="4">
    <source>
        <dbReference type="Proteomes" id="UP000198857"/>
    </source>
</evidence>
<proteinExistence type="predicted"/>
<dbReference type="EMBL" id="FOWQ01000005">
    <property type="protein sequence ID" value="SFP54187.1"/>
    <property type="molecule type" value="Genomic_DNA"/>
</dbReference>